<protein>
    <submittedName>
        <fullName evidence="2">Uncharacterized protein</fullName>
    </submittedName>
</protein>
<reference evidence="2" key="1">
    <citation type="submission" date="2016-10" db="EMBL/GenBank/DDBJ databases">
        <title>Sequence of Gallionella enrichment culture.</title>
        <authorList>
            <person name="Poehlein A."/>
            <person name="Muehling M."/>
            <person name="Daniel R."/>
        </authorList>
    </citation>
    <scope>NUCLEOTIDE SEQUENCE</scope>
</reference>
<feature type="region of interest" description="Disordered" evidence="1">
    <location>
        <begin position="1"/>
        <end position="20"/>
    </location>
</feature>
<feature type="region of interest" description="Disordered" evidence="1">
    <location>
        <begin position="171"/>
        <end position="195"/>
    </location>
</feature>
<feature type="compositionally biased region" description="Basic and acidic residues" evidence="1">
    <location>
        <begin position="171"/>
        <end position="184"/>
    </location>
</feature>
<evidence type="ECO:0000313" key="2">
    <source>
        <dbReference type="EMBL" id="OIQ73326.1"/>
    </source>
</evidence>
<organism evidence="2">
    <name type="scientific">mine drainage metagenome</name>
    <dbReference type="NCBI Taxonomy" id="410659"/>
    <lineage>
        <taxon>unclassified sequences</taxon>
        <taxon>metagenomes</taxon>
        <taxon>ecological metagenomes</taxon>
    </lineage>
</organism>
<sequence length="425" mass="46648">MARARQLLAPRRRAQPLAQQSAAGGAAAAVEQPQQGWCRLAAQRGEQLEVASRPGVEQHAVGASFDLQLDDVGQATPLGLLGVAQQRGRRGVGARQLAGVERVELGHAELGAQLGLAGRSVELPRRASGQRHAVQFQRERQVLRPKYFGRLDACQPGLELVGGAFGQAQRAVREHQPGQADARRAPRRGRRHGQQCAVGALVEQAVVDSRAGRDDALDAALQRPLRARHVADLFADRHRFAQAHEPRQIGVERLRRHAGHHDRVPGRLAAPRQRQVEQRRGALGVGVEQFIEIAHPVQQQDVRVFGLDAQVLLHHRRVTIEVLRRRGGGWVRVVQKGPRQVGRGDRRREPTLCVTSTAAARAPGGVRSRWSRGRPASIRDSRCRAAASGCPCAGAWSWCRARCPDSRACSCESPRRSRSRRRGSR</sequence>
<accession>A0A1J5PP23</accession>
<dbReference type="EMBL" id="MLJW01002909">
    <property type="protein sequence ID" value="OIQ73326.1"/>
    <property type="molecule type" value="Genomic_DNA"/>
</dbReference>
<dbReference type="AntiFam" id="ANF00084">
    <property type="entry name" value="Shadow ORF (opposite mutS)"/>
</dbReference>
<dbReference type="AlphaFoldDB" id="A0A1J5PP23"/>
<proteinExistence type="predicted"/>
<comment type="caution">
    <text evidence="2">The sequence shown here is derived from an EMBL/GenBank/DDBJ whole genome shotgun (WGS) entry which is preliminary data.</text>
</comment>
<evidence type="ECO:0000256" key="1">
    <source>
        <dbReference type="SAM" id="MobiDB-lite"/>
    </source>
</evidence>
<gene>
    <name evidence="2" type="ORF">GALL_450370</name>
</gene>
<name>A0A1J5PP23_9ZZZZ</name>